<evidence type="ECO:0000313" key="2">
    <source>
        <dbReference type="Ensembl" id="ENSNGAP00000014364.1"/>
    </source>
</evidence>
<reference evidence="2" key="2">
    <citation type="submission" date="2025-09" db="UniProtKB">
        <authorList>
            <consortium name="Ensembl"/>
        </authorList>
    </citation>
    <scope>IDENTIFICATION</scope>
</reference>
<feature type="compositionally biased region" description="Basic and acidic residues" evidence="1">
    <location>
        <begin position="426"/>
        <end position="435"/>
    </location>
</feature>
<feature type="region of interest" description="Disordered" evidence="1">
    <location>
        <begin position="259"/>
        <end position="546"/>
    </location>
</feature>
<dbReference type="Ensembl" id="ENSNGAT00000019953.1">
    <property type="protein sequence ID" value="ENSNGAP00000014364.1"/>
    <property type="gene ID" value="ENSNGAG00000015655.1"/>
</dbReference>
<feature type="compositionally biased region" description="Basic and acidic residues" evidence="1">
    <location>
        <begin position="401"/>
        <end position="414"/>
    </location>
</feature>
<protein>
    <submittedName>
        <fullName evidence="2">Brain enriched myelin associated protein 1</fullName>
    </submittedName>
</protein>
<dbReference type="GO" id="GO:0042552">
    <property type="term" value="P:myelination"/>
    <property type="evidence" value="ECO:0007669"/>
    <property type="project" value="TreeGrafter"/>
</dbReference>
<dbReference type="Proteomes" id="UP000694381">
    <property type="component" value="Unassembled WGS sequence"/>
</dbReference>
<dbReference type="PANTHER" id="PTHR15016">
    <property type="entry name" value="BREAST CARCINOMA-AMPLIFIED SEQUENCE 1"/>
    <property type="match status" value="1"/>
</dbReference>
<feature type="compositionally biased region" description="Basic and acidic residues" evidence="1">
    <location>
        <begin position="464"/>
        <end position="485"/>
    </location>
</feature>
<dbReference type="GeneTree" id="ENSGT00390000003167"/>
<sequence length="546" mass="57685">MGNQMSVPLRTEEQENGSEADTYKNGTLVMVSTHVVQHYDEVDLGISIPKDNVATSSPKTTEPNAVASASGKNLGKEASPKAPAARSRFFLTLSRSVPGRPGDQGIDSSAASGRLDVSPSAEPVNKDLSECRALPGAAAPRQAADKTTGWPQTEDQALPTTSSPAPSTPELGAEAPSRPKDFSFFDRVFKLDKGREKAPVDSQQQEVKRTEDQDKAAEAPIVPATSHGVPEGEVSVQKITQFIPILPGIQEALGLLPGTVKTGREGSQILVSPNKTEAKKDPEDKGTENSPTTSANLKSDKANFTPQEIQGASKSPKGCNPPGHTPPAATSDTTKEGGREKSGPASLPLGKLFWKKSVKEDSVSTGAEENVVCESPVETKNCGEVDSALQTVDLSEEDDRPEPAEVEVKEESKPRSSVRGSGGIAHSEEIKEKDSSCQTSNSTEKGPRPPEPEPAGAQKGTESIAKDKKAAAETSRRKSKSEAREPALPPPAMEANPLQNGDKPPKRAEKRRQSLGGFLKGLGPKRMLDAQVQTDPVSIGPVGKSK</sequence>
<feature type="region of interest" description="Disordered" evidence="1">
    <location>
        <begin position="194"/>
        <end position="229"/>
    </location>
</feature>
<evidence type="ECO:0000256" key="1">
    <source>
        <dbReference type="SAM" id="MobiDB-lite"/>
    </source>
</evidence>
<dbReference type="PANTHER" id="PTHR15016:SF6">
    <property type="entry name" value="BREAST CARCINOMA-AMPLIFIED SEQUENCE 1"/>
    <property type="match status" value="1"/>
</dbReference>
<name>A0A8C6RAU9_NANGA</name>
<reference evidence="2" key="1">
    <citation type="submission" date="2025-08" db="UniProtKB">
        <authorList>
            <consortium name="Ensembl"/>
        </authorList>
    </citation>
    <scope>IDENTIFICATION</scope>
</reference>
<evidence type="ECO:0000313" key="3">
    <source>
        <dbReference type="Proteomes" id="UP000694381"/>
    </source>
</evidence>
<dbReference type="InterPro" id="IPR026115">
    <property type="entry name" value="NABC1"/>
</dbReference>
<feature type="compositionally biased region" description="Basic and acidic residues" evidence="1">
    <location>
        <begin position="206"/>
        <end position="217"/>
    </location>
</feature>
<feature type="compositionally biased region" description="Polar residues" evidence="1">
    <location>
        <begin position="53"/>
        <end position="63"/>
    </location>
</feature>
<feature type="region of interest" description="Disordered" evidence="1">
    <location>
        <begin position="1"/>
        <end position="23"/>
    </location>
</feature>
<feature type="compositionally biased region" description="Low complexity" evidence="1">
    <location>
        <begin position="159"/>
        <end position="169"/>
    </location>
</feature>
<feature type="region of interest" description="Disordered" evidence="1">
    <location>
        <begin position="53"/>
        <end position="123"/>
    </location>
</feature>
<feature type="compositionally biased region" description="Basic and acidic residues" evidence="1">
    <location>
        <begin position="276"/>
        <end position="287"/>
    </location>
</feature>
<feature type="compositionally biased region" description="Polar residues" evidence="1">
    <location>
        <begin position="288"/>
        <end position="313"/>
    </location>
</feature>
<feature type="compositionally biased region" description="Basic and acidic residues" evidence="1">
    <location>
        <begin position="333"/>
        <end position="342"/>
    </location>
</feature>
<accession>A0A8C6RAU9</accession>
<proteinExistence type="predicted"/>
<feature type="region of interest" description="Disordered" evidence="1">
    <location>
        <begin position="136"/>
        <end position="180"/>
    </location>
</feature>
<keyword evidence="3" id="KW-1185">Reference proteome</keyword>
<organism evidence="2 3">
    <name type="scientific">Nannospalax galili</name>
    <name type="common">Northern Israeli blind subterranean mole rat</name>
    <name type="synonym">Spalax galili</name>
    <dbReference type="NCBI Taxonomy" id="1026970"/>
    <lineage>
        <taxon>Eukaryota</taxon>
        <taxon>Metazoa</taxon>
        <taxon>Chordata</taxon>
        <taxon>Craniata</taxon>
        <taxon>Vertebrata</taxon>
        <taxon>Euteleostomi</taxon>
        <taxon>Mammalia</taxon>
        <taxon>Eutheria</taxon>
        <taxon>Euarchontoglires</taxon>
        <taxon>Glires</taxon>
        <taxon>Rodentia</taxon>
        <taxon>Myomorpha</taxon>
        <taxon>Muroidea</taxon>
        <taxon>Spalacidae</taxon>
        <taxon>Spalacinae</taxon>
        <taxon>Nannospalax</taxon>
    </lineage>
</organism>
<gene>
    <name evidence="2" type="primary">Bcas1</name>
</gene>
<dbReference type="AlphaFoldDB" id="A0A8C6RAU9"/>